<accession>A0A1X7SIZ2</accession>
<reference evidence="2" key="1">
    <citation type="submission" date="2017-05" db="UniProtKB">
        <authorList>
            <consortium name="EnsemblMetazoa"/>
        </authorList>
    </citation>
    <scope>IDENTIFICATION</scope>
</reference>
<protein>
    <submittedName>
        <fullName evidence="2">Uncharacterized protein</fullName>
    </submittedName>
</protein>
<dbReference type="EnsemblMetazoa" id="Aqu2.1.02081_001">
    <property type="protein sequence ID" value="Aqu2.1.02081_001"/>
    <property type="gene ID" value="Aqu2.1.02081"/>
</dbReference>
<organism evidence="2">
    <name type="scientific">Amphimedon queenslandica</name>
    <name type="common">Sponge</name>
    <dbReference type="NCBI Taxonomy" id="400682"/>
    <lineage>
        <taxon>Eukaryota</taxon>
        <taxon>Metazoa</taxon>
        <taxon>Porifera</taxon>
        <taxon>Demospongiae</taxon>
        <taxon>Heteroscleromorpha</taxon>
        <taxon>Haplosclerida</taxon>
        <taxon>Niphatidae</taxon>
        <taxon>Amphimedon</taxon>
    </lineage>
</organism>
<feature type="compositionally biased region" description="Polar residues" evidence="1">
    <location>
        <begin position="130"/>
        <end position="142"/>
    </location>
</feature>
<dbReference type="InParanoid" id="A0A1X7SIZ2"/>
<evidence type="ECO:0000256" key="1">
    <source>
        <dbReference type="SAM" id="MobiDB-lite"/>
    </source>
</evidence>
<feature type="compositionally biased region" description="Basic and acidic residues" evidence="1">
    <location>
        <begin position="22"/>
        <end position="56"/>
    </location>
</feature>
<feature type="compositionally biased region" description="Gly residues" evidence="1">
    <location>
        <begin position="74"/>
        <end position="102"/>
    </location>
</feature>
<evidence type="ECO:0000313" key="2">
    <source>
        <dbReference type="EnsemblMetazoa" id="Aqu2.1.02081_001"/>
    </source>
</evidence>
<feature type="region of interest" description="Disordered" evidence="1">
    <location>
        <begin position="22"/>
        <end position="153"/>
    </location>
</feature>
<dbReference type="AlphaFoldDB" id="A0A1X7SIZ2"/>
<sequence length="153" mass="16508">MTEEVEYHVLLNTEALEVMKGIHTEGKEPLKKRNPPKTREEAKQRYRQELVKKRNDIIQANPETFRNGELGTDNGTGTGAEMGRGGTGTGGGGGRGTGGGGGRGERNEMQEEEEFKEPEKPSGPKKNIHTIFTGTSSGSRGTKNLGGNVHGFK</sequence>
<name>A0A1X7SIZ2_AMPQE</name>
<proteinExistence type="predicted"/>